<protein>
    <submittedName>
        <fullName evidence="1">Uncharacterized protein</fullName>
    </submittedName>
</protein>
<accession>A0A830BG35</accession>
<sequence length="287" mass="31865">MVLLAEKLVLSLKFLYKSDKNHLKKHSKSLDEFLSKISNFLNQPLFKPGTVGSKSLSLEWFQNYFDLINLADKAFAELVIEIEYPMSQWGGKATDEYLNYSLSFLENLNIISSSLSHINQAKVSISQALILVEKDSQAAAAKSLRKIQGIRNLNINPGRGFKVEGCSSSGIKKRHGSDKKEGTILEAVMVLKKIGSLALGIVLAGFDDPVKKNLEIRGPVEEVNRGVERLCEGKCDEGVLRELKGRLVVLGNCVQGVEKRVNDMFSQVLAARSMLLDNIRLLICEQV</sequence>
<name>A0A830BG35_9LAMI</name>
<dbReference type="EMBL" id="BMAC01000081">
    <property type="protein sequence ID" value="GFP84269.1"/>
    <property type="molecule type" value="Genomic_DNA"/>
</dbReference>
<evidence type="ECO:0000313" key="1">
    <source>
        <dbReference type="EMBL" id="GFP84269.1"/>
    </source>
</evidence>
<gene>
    <name evidence="1" type="ORF">PHJA_000570600</name>
</gene>
<reference evidence="1" key="1">
    <citation type="submission" date="2020-07" db="EMBL/GenBank/DDBJ databases">
        <title>Ethylene signaling mediates host invasion by parasitic plants.</title>
        <authorList>
            <person name="Yoshida S."/>
        </authorList>
    </citation>
    <scope>NUCLEOTIDE SEQUENCE</scope>
    <source>
        <strain evidence="1">Okayama</strain>
    </source>
</reference>
<dbReference type="AlphaFoldDB" id="A0A830BG35"/>
<evidence type="ECO:0000313" key="2">
    <source>
        <dbReference type="Proteomes" id="UP000653305"/>
    </source>
</evidence>
<proteinExistence type="predicted"/>
<dbReference type="PANTHER" id="PTHR31509">
    <property type="entry name" value="BPS1-LIKE PROTEIN"/>
    <property type="match status" value="1"/>
</dbReference>
<organism evidence="1 2">
    <name type="scientific">Phtheirospermum japonicum</name>
    <dbReference type="NCBI Taxonomy" id="374723"/>
    <lineage>
        <taxon>Eukaryota</taxon>
        <taxon>Viridiplantae</taxon>
        <taxon>Streptophyta</taxon>
        <taxon>Embryophyta</taxon>
        <taxon>Tracheophyta</taxon>
        <taxon>Spermatophyta</taxon>
        <taxon>Magnoliopsida</taxon>
        <taxon>eudicotyledons</taxon>
        <taxon>Gunneridae</taxon>
        <taxon>Pentapetalae</taxon>
        <taxon>asterids</taxon>
        <taxon>lamiids</taxon>
        <taxon>Lamiales</taxon>
        <taxon>Orobanchaceae</taxon>
        <taxon>Orobanchaceae incertae sedis</taxon>
        <taxon>Phtheirospermum</taxon>
    </lineage>
</organism>
<comment type="caution">
    <text evidence="1">The sequence shown here is derived from an EMBL/GenBank/DDBJ whole genome shotgun (WGS) entry which is preliminary data.</text>
</comment>
<keyword evidence="2" id="KW-1185">Reference proteome</keyword>
<dbReference type="OrthoDB" id="985898at2759"/>
<dbReference type="Proteomes" id="UP000653305">
    <property type="component" value="Unassembled WGS sequence"/>
</dbReference>